<sequence length="67" mass="7250">MKNEYDGNVSRPMVLSHQPVRFETAQSWNKGHGNVDHPGKGNGGIHYPNPPYTGPRHDNGGGKGKGN</sequence>
<gene>
    <name evidence="1" type="ORF">QLQ22_13375</name>
</gene>
<proteinExistence type="predicted"/>
<keyword evidence="2" id="KW-1185">Reference proteome</keyword>
<reference evidence="2" key="1">
    <citation type="journal article" date="2025" name="Aquaculture">
        <title>Assessment of the bioflocculant production and safety properties of Metabacillus hrfriensis sp. nov. based on phenotypic and whole-genome sequencing analysis.</title>
        <authorList>
            <person name="Zhang R."/>
            <person name="Zhao Z."/>
            <person name="Luo L."/>
            <person name="Wang S."/>
            <person name="Guo K."/>
            <person name="Xu W."/>
        </authorList>
    </citation>
    <scope>NUCLEOTIDE SEQUENCE [LARGE SCALE GENOMIC DNA]</scope>
    <source>
        <strain evidence="2">CT-WN-B3</strain>
    </source>
</reference>
<dbReference type="EMBL" id="CP126116">
    <property type="protein sequence ID" value="WHZ55716.1"/>
    <property type="molecule type" value="Genomic_DNA"/>
</dbReference>
<name>A0ACD4R5I6_9BACI</name>
<accession>A0ACD4R5I6</accession>
<protein>
    <submittedName>
        <fullName evidence="1">Uncharacterized protein</fullName>
    </submittedName>
</protein>
<evidence type="ECO:0000313" key="1">
    <source>
        <dbReference type="EMBL" id="WHZ55716.1"/>
    </source>
</evidence>
<organism evidence="1 2">
    <name type="scientific">Metabacillus hrfriensis</name>
    <dbReference type="NCBI Taxonomy" id="3048891"/>
    <lineage>
        <taxon>Bacteria</taxon>
        <taxon>Bacillati</taxon>
        <taxon>Bacillota</taxon>
        <taxon>Bacilli</taxon>
        <taxon>Bacillales</taxon>
        <taxon>Bacillaceae</taxon>
        <taxon>Metabacillus</taxon>
    </lineage>
</organism>
<evidence type="ECO:0000313" key="2">
    <source>
        <dbReference type="Proteomes" id="UP001226091"/>
    </source>
</evidence>
<dbReference type="Proteomes" id="UP001226091">
    <property type="component" value="Chromosome"/>
</dbReference>